<dbReference type="GO" id="GO:0005634">
    <property type="term" value="C:nucleus"/>
    <property type="evidence" value="ECO:0007669"/>
    <property type="project" value="TreeGrafter"/>
</dbReference>
<protein>
    <submittedName>
        <fullName evidence="4">Protein FAM71C-like</fullName>
    </submittedName>
</protein>
<gene>
    <name evidence="4" type="primary">LOC106553170</name>
</gene>
<evidence type="ECO:0000313" key="3">
    <source>
        <dbReference type="Proteomes" id="UP000504617"/>
    </source>
</evidence>
<evidence type="ECO:0000256" key="1">
    <source>
        <dbReference type="ARBA" id="ARBA00038379"/>
    </source>
</evidence>
<dbReference type="GeneID" id="106553170"/>
<dbReference type="PANTHER" id="PTHR22574:SF2">
    <property type="entry name" value="GOLGI-ASSOCIATED RAB2 INTERACTOR PROTEIN 3"/>
    <property type="match status" value="1"/>
</dbReference>
<comment type="similarity">
    <text evidence="1">Belongs to the GARIN family.</text>
</comment>
<accession>A0A6I9YT00</accession>
<dbReference type="Proteomes" id="UP000504617">
    <property type="component" value="Unplaced"/>
</dbReference>
<reference evidence="4" key="1">
    <citation type="submission" date="2025-08" db="UniProtKB">
        <authorList>
            <consortium name="RefSeq"/>
        </authorList>
    </citation>
    <scope>IDENTIFICATION</scope>
    <source>
        <tissue evidence="4">Skeletal muscle</tissue>
    </source>
</reference>
<organism evidence="3 4">
    <name type="scientific">Thamnophis sirtalis</name>
    <dbReference type="NCBI Taxonomy" id="35019"/>
    <lineage>
        <taxon>Eukaryota</taxon>
        <taxon>Metazoa</taxon>
        <taxon>Chordata</taxon>
        <taxon>Craniata</taxon>
        <taxon>Vertebrata</taxon>
        <taxon>Euteleostomi</taxon>
        <taxon>Lepidosauria</taxon>
        <taxon>Squamata</taxon>
        <taxon>Bifurcata</taxon>
        <taxon>Unidentata</taxon>
        <taxon>Episquamata</taxon>
        <taxon>Toxicofera</taxon>
        <taxon>Serpentes</taxon>
        <taxon>Colubroidea</taxon>
        <taxon>Colubridae</taxon>
        <taxon>Natricinae</taxon>
        <taxon>Thamnophis</taxon>
    </lineage>
</organism>
<dbReference type="Pfam" id="PF12480">
    <property type="entry name" value="GARIL_Rab2_bd"/>
    <property type="match status" value="1"/>
</dbReference>
<dbReference type="RefSeq" id="XP_013927084.1">
    <property type="nucleotide sequence ID" value="XM_014071609.1"/>
</dbReference>
<feature type="domain" description="Golgi associated RAB2 interactor protein-like Rab2B-binding" evidence="2">
    <location>
        <begin position="115"/>
        <end position="160"/>
    </location>
</feature>
<name>A0A6I9YT00_9SAUR</name>
<feature type="non-terminal residue" evidence="4">
    <location>
        <position position="161"/>
    </location>
</feature>
<proteinExistence type="inferred from homology"/>
<evidence type="ECO:0000313" key="4">
    <source>
        <dbReference type="RefSeq" id="XP_013927084.1"/>
    </source>
</evidence>
<dbReference type="AlphaFoldDB" id="A0A6I9YT00"/>
<dbReference type="OrthoDB" id="9940031at2759"/>
<dbReference type="InterPro" id="IPR022168">
    <property type="entry name" value="GARIL-like_Rab2B-bd"/>
</dbReference>
<dbReference type="KEGG" id="tsr:106553170"/>
<evidence type="ECO:0000259" key="2">
    <source>
        <dbReference type="Pfam" id="PF12480"/>
    </source>
</evidence>
<keyword evidence="3" id="KW-1185">Reference proteome</keyword>
<dbReference type="PANTHER" id="PTHR22574">
    <property type="match status" value="1"/>
</dbReference>
<sequence>MLRSRLPSVSVGGEYGKGLFGREMGPLQDQLCHGEYDLLKFAPMLESDFVQVSKRGEVIDVHNQIQTVTVAVACTSPSLLVPNVLLLARSIFPPEEPLTKLKSFFHPRRPAKRYELTRLFPLCLVRISIHNPEKKQLRFKLASGRTFYLQLCPQPSTQEDI</sequence>